<evidence type="ECO:0000313" key="4">
    <source>
        <dbReference type="Proteomes" id="UP000198546"/>
    </source>
</evidence>
<feature type="transmembrane region" description="Helical" evidence="2">
    <location>
        <begin position="21"/>
        <end position="42"/>
    </location>
</feature>
<dbReference type="RefSeq" id="WP_090594671.1">
    <property type="nucleotide sequence ID" value="NZ_LT629688.1"/>
</dbReference>
<dbReference type="STRING" id="675864.SAMN04489747_3006"/>
<dbReference type="EMBL" id="LT629688">
    <property type="protein sequence ID" value="SDE28206.1"/>
    <property type="molecule type" value="Genomic_DNA"/>
</dbReference>
<protein>
    <submittedName>
        <fullName evidence="3">UPF0716 protein FxsA</fullName>
    </submittedName>
</protein>
<name>A0A1G7BP13_9ACTN</name>
<feature type="compositionally biased region" description="Basic and acidic residues" evidence="1">
    <location>
        <begin position="183"/>
        <end position="192"/>
    </location>
</feature>
<dbReference type="InterPro" id="IPR007313">
    <property type="entry name" value="FxsA"/>
</dbReference>
<organism evidence="3 4">
    <name type="scientific">Auraticoccus monumenti</name>
    <dbReference type="NCBI Taxonomy" id="675864"/>
    <lineage>
        <taxon>Bacteria</taxon>
        <taxon>Bacillati</taxon>
        <taxon>Actinomycetota</taxon>
        <taxon>Actinomycetes</taxon>
        <taxon>Propionibacteriales</taxon>
        <taxon>Propionibacteriaceae</taxon>
        <taxon>Auraticoccus</taxon>
    </lineage>
</organism>
<keyword evidence="2" id="KW-1133">Transmembrane helix</keyword>
<evidence type="ECO:0000313" key="3">
    <source>
        <dbReference type="EMBL" id="SDE28206.1"/>
    </source>
</evidence>
<keyword evidence="4" id="KW-1185">Reference proteome</keyword>
<dbReference type="PANTHER" id="PTHR35335:SF1">
    <property type="entry name" value="UPF0716 PROTEIN FXSA"/>
    <property type="match status" value="1"/>
</dbReference>
<dbReference type="NCBIfam" id="NF008528">
    <property type="entry name" value="PRK11463.1-2"/>
    <property type="match status" value="1"/>
</dbReference>
<keyword evidence="2" id="KW-0812">Transmembrane</keyword>
<accession>A0A1G7BP13</accession>
<feature type="transmembrane region" description="Helical" evidence="2">
    <location>
        <begin position="48"/>
        <end position="68"/>
    </location>
</feature>
<dbReference type="Proteomes" id="UP000198546">
    <property type="component" value="Chromosome i"/>
</dbReference>
<proteinExistence type="predicted"/>
<dbReference type="PANTHER" id="PTHR35335">
    <property type="entry name" value="UPF0716 PROTEIN FXSA"/>
    <property type="match status" value="1"/>
</dbReference>
<dbReference type="AlphaFoldDB" id="A0A1G7BP13"/>
<evidence type="ECO:0000256" key="1">
    <source>
        <dbReference type="SAM" id="MobiDB-lite"/>
    </source>
</evidence>
<dbReference type="Pfam" id="PF04186">
    <property type="entry name" value="FxsA"/>
    <property type="match status" value="1"/>
</dbReference>
<feature type="region of interest" description="Disordered" evidence="1">
    <location>
        <begin position="161"/>
        <end position="192"/>
    </location>
</feature>
<gene>
    <name evidence="3" type="ORF">SAMN04489747_3006</name>
</gene>
<reference evidence="3 4" key="1">
    <citation type="submission" date="2016-10" db="EMBL/GenBank/DDBJ databases">
        <authorList>
            <person name="de Groot N.N."/>
        </authorList>
    </citation>
    <scope>NUCLEOTIDE SEQUENCE [LARGE SCALE GENOMIC DNA]</scope>
    <source>
        <strain evidence="3 4">MON 2.2</strain>
    </source>
</reference>
<keyword evidence="2" id="KW-0472">Membrane</keyword>
<sequence>MSTPLPGGPAPARPVRRGRPWGRLLLATGAVALPLLEIWLLIQLSQLVGGWVTLLVVLLGMVLGVVLARREGSRAWRSLMAGVREGRPVSDEIASGGLALLGGAALIVPGLVTDVVGLLLLLPPTRRLAVRALERWSRARMRRMGVDVDVLRARMDRAGTVEGEVVEPSPGPGPQHDPTVIRGEIEEQGPRS</sequence>
<evidence type="ECO:0000256" key="2">
    <source>
        <dbReference type="SAM" id="Phobius"/>
    </source>
</evidence>
<dbReference type="GO" id="GO:0016020">
    <property type="term" value="C:membrane"/>
    <property type="evidence" value="ECO:0007669"/>
    <property type="project" value="InterPro"/>
</dbReference>